<dbReference type="KEGG" id="tsa:AciPR4_3622"/>
<evidence type="ECO:0000313" key="5">
    <source>
        <dbReference type="Proteomes" id="UP000006844"/>
    </source>
</evidence>
<dbReference type="HOGENOM" id="CLU_672265_0_0_0"/>
<proteinExistence type="predicted"/>
<gene>
    <name evidence="4" type="ordered locus">AciPR4_3622</name>
</gene>
<accession>E8UZN2</accession>
<name>E8UZN2_TERSS</name>
<feature type="transmembrane region" description="Helical" evidence="2">
    <location>
        <begin position="115"/>
        <end position="134"/>
    </location>
</feature>
<evidence type="ECO:0000256" key="1">
    <source>
        <dbReference type="SAM" id="Coils"/>
    </source>
</evidence>
<dbReference type="AlphaFoldDB" id="E8UZN2"/>
<dbReference type="EMBL" id="CP002467">
    <property type="protein sequence ID" value="ADV84375.1"/>
    <property type="molecule type" value="Genomic_DNA"/>
</dbReference>
<dbReference type="Proteomes" id="UP000006844">
    <property type="component" value="Chromosome"/>
</dbReference>
<dbReference type="STRING" id="401053.AciPR4_3622"/>
<feature type="coiled-coil region" evidence="1">
    <location>
        <begin position="171"/>
        <end position="198"/>
    </location>
</feature>
<dbReference type="Gene3D" id="1.10.10.1320">
    <property type="entry name" value="Anti-sigma factor, zinc-finger domain"/>
    <property type="match status" value="1"/>
</dbReference>
<dbReference type="OrthoDB" id="106834at2"/>
<dbReference type="RefSeq" id="WP_013570105.1">
    <property type="nucleotide sequence ID" value="NC_014963.1"/>
</dbReference>
<dbReference type="GO" id="GO:0005886">
    <property type="term" value="C:plasma membrane"/>
    <property type="evidence" value="ECO:0007669"/>
    <property type="project" value="InterPro"/>
</dbReference>
<keyword evidence="2" id="KW-1133">Transmembrane helix</keyword>
<evidence type="ECO:0000313" key="4">
    <source>
        <dbReference type="EMBL" id="ADV84375.1"/>
    </source>
</evidence>
<keyword evidence="2" id="KW-0812">Transmembrane</keyword>
<dbReference type="InterPro" id="IPR018764">
    <property type="entry name" value="RskA_C"/>
</dbReference>
<dbReference type="Gene3D" id="1.20.1170.10">
    <property type="match status" value="1"/>
</dbReference>
<reference evidence="4 5" key="1">
    <citation type="journal article" date="2012" name="Stand. Genomic Sci.">
        <title>Complete genome sequence of Terriglobus saanensis type strain SP1PR4(T), an Acidobacteria from tundra soil.</title>
        <authorList>
            <person name="Rawat S.R."/>
            <person name="Mannisto M.K."/>
            <person name="Starovoytov V."/>
            <person name="Goodwin L."/>
            <person name="Nolan M."/>
            <person name="Hauser L."/>
            <person name="Land M."/>
            <person name="Davenport K.W."/>
            <person name="Woyke T."/>
            <person name="Haggblom M.M."/>
        </authorList>
    </citation>
    <scope>NUCLEOTIDE SEQUENCE</scope>
    <source>
        <strain evidence="5">ATCC BAA-1853 / DSM 23119 / SP1PR4</strain>
    </source>
</reference>
<feature type="coiled-coil region" evidence="1">
    <location>
        <begin position="227"/>
        <end position="268"/>
    </location>
</feature>
<keyword evidence="5" id="KW-1185">Reference proteome</keyword>
<keyword evidence="2" id="KW-0472">Membrane</keyword>
<evidence type="ECO:0000259" key="3">
    <source>
        <dbReference type="Pfam" id="PF10099"/>
    </source>
</evidence>
<feature type="domain" description="Anti-sigma K factor RskA C-terminal" evidence="3">
    <location>
        <begin position="309"/>
        <end position="413"/>
    </location>
</feature>
<dbReference type="eggNOG" id="COG4372">
    <property type="taxonomic scope" value="Bacteria"/>
</dbReference>
<protein>
    <submittedName>
        <fullName evidence="4">Anti-sigma K factor RskA</fullName>
    </submittedName>
</protein>
<dbReference type="Pfam" id="PF10099">
    <property type="entry name" value="RskA_C"/>
    <property type="match status" value="1"/>
</dbReference>
<evidence type="ECO:0000256" key="2">
    <source>
        <dbReference type="SAM" id="Phobius"/>
    </source>
</evidence>
<organism evidence="4 5">
    <name type="scientific">Terriglobus saanensis (strain ATCC BAA-1853 / DSM 23119 / SP1PR4)</name>
    <dbReference type="NCBI Taxonomy" id="401053"/>
    <lineage>
        <taxon>Bacteria</taxon>
        <taxon>Pseudomonadati</taxon>
        <taxon>Acidobacteriota</taxon>
        <taxon>Terriglobia</taxon>
        <taxon>Terriglobales</taxon>
        <taxon>Acidobacteriaceae</taxon>
        <taxon>Terriglobus</taxon>
    </lineage>
</organism>
<keyword evidence="1" id="KW-0175">Coiled coil</keyword>
<dbReference type="SUPFAM" id="SSF90257">
    <property type="entry name" value="Myosin rod fragments"/>
    <property type="match status" value="1"/>
</dbReference>
<dbReference type="InterPro" id="IPR041916">
    <property type="entry name" value="Anti_sigma_zinc_sf"/>
</dbReference>
<sequence>MSSSTPYRYDCSEKYAELCAISTTGELSTEELADLNAHLAGCSQCAELLEEYTSLAHIGMAKLAPESESSGENLGSAREKAGEQRLIKAIHAMQPASLPDGASGISSRHWTGSSFAAFLTAVAAVLLICVGGAFEVGRKSAITPPRSIPIAAALPPIAIQNAEEVVLREKLSTAEKTLNEITSRSAQAEKQITDLSRLKTSLLAQVDDLSKKNESASTSLLATTQQRDELQQQLGDVSKSLERVRQDLDQARQDRQGALLRVASLENDVSRLNGTLAVTNKAASNSEQFLAQDRDVRELMGARQLYIADVFDVQQDGQRSKPFGRVFYTKGKSLMFYAFDLSSQPGYHEANAFQAWGKPDSNSSKPISLGIFYLDSQSNRRWVLKSDNPDVLAQINAVFVTVEPKGGSAKPTGKPFLEAYLHTLAPNHP</sequence>